<comment type="subcellular location">
    <subcellularLocation>
        <location evidence="1">Cell membrane</location>
        <topology evidence="1">Multi-pass membrane protein</topology>
    </subcellularLocation>
</comment>
<evidence type="ECO:0000313" key="5">
    <source>
        <dbReference type="Proteomes" id="UP000031443"/>
    </source>
</evidence>
<dbReference type="AlphaFoldDB" id="M7CCY0"/>
<name>M7CCY0_CHEMY</name>
<organism evidence="4 5">
    <name type="scientific">Chelonia mydas</name>
    <name type="common">Green sea-turtle</name>
    <name type="synonym">Chelonia agassizi</name>
    <dbReference type="NCBI Taxonomy" id="8469"/>
    <lineage>
        <taxon>Eukaryota</taxon>
        <taxon>Metazoa</taxon>
        <taxon>Chordata</taxon>
        <taxon>Craniata</taxon>
        <taxon>Vertebrata</taxon>
        <taxon>Euteleostomi</taxon>
        <taxon>Archelosauria</taxon>
        <taxon>Testudinata</taxon>
        <taxon>Testudines</taxon>
        <taxon>Cryptodira</taxon>
        <taxon>Durocryptodira</taxon>
        <taxon>Americhelydia</taxon>
        <taxon>Chelonioidea</taxon>
        <taxon>Cheloniidae</taxon>
        <taxon>Chelonia</taxon>
    </lineage>
</organism>
<gene>
    <name evidence="4" type="ORF">UY3_04189</name>
</gene>
<keyword evidence="2" id="KW-0813">Transport</keyword>
<sequence>MDAVPRIDHYRHTAAELGEKLIRPSLAELHDELDKNLSPIQLPPLPCPLNASLPEPLPHPTARCSLTMLLKAPCLAAMPPSQS</sequence>
<dbReference type="Pfam" id="PF08403">
    <property type="entry name" value="AA_permease_N"/>
    <property type="match status" value="1"/>
</dbReference>
<evidence type="ECO:0000256" key="1">
    <source>
        <dbReference type="ARBA" id="ARBA00004651"/>
    </source>
</evidence>
<feature type="domain" description="Amino acid permease N-terminal" evidence="3">
    <location>
        <begin position="1"/>
        <end position="38"/>
    </location>
</feature>
<dbReference type="InterPro" id="IPR013612">
    <property type="entry name" value="AA_permease_N"/>
</dbReference>
<reference evidence="5" key="1">
    <citation type="journal article" date="2013" name="Nat. Genet.">
        <title>The draft genomes of soft-shell turtle and green sea turtle yield insights into the development and evolution of the turtle-specific body plan.</title>
        <authorList>
            <person name="Wang Z."/>
            <person name="Pascual-Anaya J."/>
            <person name="Zadissa A."/>
            <person name="Li W."/>
            <person name="Niimura Y."/>
            <person name="Huang Z."/>
            <person name="Li C."/>
            <person name="White S."/>
            <person name="Xiong Z."/>
            <person name="Fang D."/>
            <person name="Wang B."/>
            <person name="Ming Y."/>
            <person name="Chen Y."/>
            <person name="Zheng Y."/>
            <person name="Kuraku S."/>
            <person name="Pignatelli M."/>
            <person name="Herrero J."/>
            <person name="Beal K."/>
            <person name="Nozawa M."/>
            <person name="Li Q."/>
            <person name="Wang J."/>
            <person name="Zhang H."/>
            <person name="Yu L."/>
            <person name="Shigenobu S."/>
            <person name="Wang J."/>
            <person name="Liu J."/>
            <person name="Flicek P."/>
            <person name="Searle S."/>
            <person name="Wang J."/>
            <person name="Kuratani S."/>
            <person name="Yin Y."/>
            <person name="Aken B."/>
            <person name="Zhang G."/>
            <person name="Irie N."/>
        </authorList>
    </citation>
    <scope>NUCLEOTIDE SEQUENCE [LARGE SCALE GENOMIC DNA]</scope>
</reference>
<evidence type="ECO:0000259" key="3">
    <source>
        <dbReference type="Pfam" id="PF08403"/>
    </source>
</evidence>
<protein>
    <submittedName>
        <fullName evidence="4">Solute carrier family 12 member 2</fullName>
    </submittedName>
</protein>
<dbReference type="EMBL" id="KB518916">
    <property type="protein sequence ID" value="EMP38622.1"/>
    <property type="molecule type" value="Genomic_DNA"/>
</dbReference>
<keyword evidence="5" id="KW-1185">Reference proteome</keyword>
<evidence type="ECO:0000256" key="2">
    <source>
        <dbReference type="ARBA" id="ARBA00022448"/>
    </source>
</evidence>
<proteinExistence type="predicted"/>
<accession>M7CCY0</accession>
<dbReference type="GO" id="GO:0005886">
    <property type="term" value="C:plasma membrane"/>
    <property type="evidence" value="ECO:0007669"/>
    <property type="project" value="UniProtKB-SubCell"/>
</dbReference>
<evidence type="ECO:0000313" key="4">
    <source>
        <dbReference type="EMBL" id="EMP38622.1"/>
    </source>
</evidence>
<dbReference type="Proteomes" id="UP000031443">
    <property type="component" value="Unassembled WGS sequence"/>
</dbReference>